<evidence type="ECO:0000256" key="1">
    <source>
        <dbReference type="SAM" id="MobiDB-lite"/>
    </source>
</evidence>
<proteinExistence type="predicted"/>
<gene>
    <name evidence="2" type="ORF">BU16DRAFT_190700</name>
</gene>
<protein>
    <submittedName>
        <fullName evidence="2">Uncharacterized protein</fullName>
    </submittedName>
</protein>
<reference evidence="2" key="1">
    <citation type="journal article" date="2020" name="Stud. Mycol.">
        <title>101 Dothideomycetes genomes: a test case for predicting lifestyles and emergence of pathogens.</title>
        <authorList>
            <person name="Haridas S."/>
            <person name="Albert R."/>
            <person name="Binder M."/>
            <person name="Bloem J."/>
            <person name="Labutti K."/>
            <person name="Salamov A."/>
            <person name="Andreopoulos B."/>
            <person name="Baker S."/>
            <person name="Barry K."/>
            <person name="Bills G."/>
            <person name="Bluhm B."/>
            <person name="Cannon C."/>
            <person name="Castanera R."/>
            <person name="Culley D."/>
            <person name="Daum C."/>
            <person name="Ezra D."/>
            <person name="Gonzalez J."/>
            <person name="Henrissat B."/>
            <person name="Kuo A."/>
            <person name="Liang C."/>
            <person name="Lipzen A."/>
            <person name="Lutzoni F."/>
            <person name="Magnuson J."/>
            <person name="Mondo S."/>
            <person name="Nolan M."/>
            <person name="Ohm R."/>
            <person name="Pangilinan J."/>
            <person name="Park H.-J."/>
            <person name="Ramirez L."/>
            <person name="Alfaro M."/>
            <person name="Sun H."/>
            <person name="Tritt A."/>
            <person name="Yoshinaga Y."/>
            <person name="Zwiers L.-H."/>
            <person name="Turgeon B."/>
            <person name="Goodwin S."/>
            <person name="Spatafora J."/>
            <person name="Crous P."/>
            <person name="Grigoriev I."/>
        </authorList>
    </citation>
    <scope>NUCLEOTIDE SEQUENCE</scope>
    <source>
        <strain evidence="2">CBS 269.34</strain>
    </source>
</reference>
<name>A0A6A6R8S0_9PEZI</name>
<feature type="compositionally biased region" description="Low complexity" evidence="1">
    <location>
        <begin position="179"/>
        <end position="210"/>
    </location>
</feature>
<evidence type="ECO:0000313" key="2">
    <source>
        <dbReference type="EMBL" id="KAF2501118.1"/>
    </source>
</evidence>
<evidence type="ECO:0000313" key="3">
    <source>
        <dbReference type="Proteomes" id="UP000799750"/>
    </source>
</evidence>
<feature type="region of interest" description="Disordered" evidence="1">
    <location>
        <begin position="1"/>
        <end position="47"/>
    </location>
</feature>
<keyword evidence="3" id="KW-1185">Reference proteome</keyword>
<accession>A0A6A6R8S0</accession>
<sequence length="239" mass="25625">MQSHRWRGHSAAAPARSRTMAGVRPKRARLQALQQPTAPPAPYRVSWSADRGPMVGCGDGSWGGRLEDQERRYAVEGCEMPLARPCTAQRLPVAPPFSPPTWPREPSSIFQVLPAERRPQDPEKGHDARRVYPSEAAPCCSIRPRGPPVRWAALPPPHPHTLTLAVAIAVAVAHVSPTPRATPASASARSARRTPASSSRAVIAAAAGAARCPETLRRTGHLPKSQSTLPIEAAEMASE</sequence>
<dbReference type="EMBL" id="MU004182">
    <property type="protein sequence ID" value="KAF2501118.1"/>
    <property type="molecule type" value="Genomic_DNA"/>
</dbReference>
<dbReference type="AlphaFoldDB" id="A0A6A6R8S0"/>
<dbReference type="Proteomes" id="UP000799750">
    <property type="component" value="Unassembled WGS sequence"/>
</dbReference>
<organism evidence="2 3">
    <name type="scientific">Lophium mytilinum</name>
    <dbReference type="NCBI Taxonomy" id="390894"/>
    <lineage>
        <taxon>Eukaryota</taxon>
        <taxon>Fungi</taxon>
        <taxon>Dikarya</taxon>
        <taxon>Ascomycota</taxon>
        <taxon>Pezizomycotina</taxon>
        <taxon>Dothideomycetes</taxon>
        <taxon>Pleosporomycetidae</taxon>
        <taxon>Mytilinidiales</taxon>
        <taxon>Mytilinidiaceae</taxon>
        <taxon>Lophium</taxon>
    </lineage>
</organism>
<feature type="region of interest" description="Disordered" evidence="1">
    <location>
        <begin position="179"/>
        <end position="239"/>
    </location>
</feature>